<comment type="caution">
    <text evidence="1">The sequence shown here is derived from an EMBL/GenBank/DDBJ whole genome shotgun (WGS) entry which is preliminary data.</text>
</comment>
<accession>A0ABD1U0L3</accession>
<proteinExistence type="predicted"/>
<dbReference type="AlphaFoldDB" id="A0ABD1U0L3"/>
<evidence type="ECO:0000313" key="2">
    <source>
        <dbReference type="Proteomes" id="UP001604336"/>
    </source>
</evidence>
<evidence type="ECO:0000313" key="1">
    <source>
        <dbReference type="EMBL" id="KAL2518533.1"/>
    </source>
</evidence>
<reference evidence="2" key="1">
    <citation type="submission" date="2024-07" db="EMBL/GenBank/DDBJ databases">
        <title>Two chromosome-level genome assemblies of Korean endemic species Abeliophyllum distichum and Forsythia ovata (Oleaceae).</title>
        <authorList>
            <person name="Jang H."/>
        </authorList>
    </citation>
    <scope>NUCLEOTIDE SEQUENCE [LARGE SCALE GENOMIC DNA]</scope>
</reference>
<keyword evidence="2" id="KW-1185">Reference proteome</keyword>
<protein>
    <submittedName>
        <fullName evidence="1">Uncharacterized protein</fullName>
    </submittedName>
</protein>
<organism evidence="1 2">
    <name type="scientific">Abeliophyllum distichum</name>
    <dbReference type="NCBI Taxonomy" id="126358"/>
    <lineage>
        <taxon>Eukaryota</taxon>
        <taxon>Viridiplantae</taxon>
        <taxon>Streptophyta</taxon>
        <taxon>Embryophyta</taxon>
        <taxon>Tracheophyta</taxon>
        <taxon>Spermatophyta</taxon>
        <taxon>Magnoliopsida</taxon>
        <taxon>eudicotyledons</taxon>
        <taxon>Gunneridae</taxon>
        <taxon>Pentapetalae</taxon>
        <taxon>asterids</taxon>
        <taxon>lamiids</taxon>
        <taxon>Lamiales</taxon>
        <taxon>Oleaceae</taxon>
        <taxon>Forsythieae</taxon>
        <taxon>Abeliophyllum</taxon>
    </lineage>
</organism>
<dbReference type="Proteomes" id="UP001604336">
    <property type="component" value="Unassembled WGS sequence"/>
</dbReference>
<dbReference type="EMBL" id="JBFOLK010000004">
    <property type="protein sequence ID" value="KAL2518533.1"/>
    <property type="molecule type" value="Genomic_DNA"/>
</dbReference>
<name>A0ABD1U0L3_9LAMI</name>
<sequence>MNEGGPETWKTIVTPLYSTRPRGTPAKYTFRSIHFFSVEDDEEEVALLFSSPEVLVAVPFQTVHFLPPSSPLLPEQSVGSTILVAALTEMFPNYPARTLQLLPLSKKNMLKIKKNGSLMRRHPMKRKMNYFGQRTMAS</sequence>
<gene>
    <name evidence="1" type="ORF">Adt_14780</name>
</gene>